<organism evidence="1">
    <name type="scientific">Arundo donax</name>
    <name type="common">Giant reed</name>
    <name type="synonym">Donax arundinaceus</name>
    <dbReference type="NCBI Taxonomy" id="35708"/>
    <lineage>
        <taxon>Eukaryota</taxon>
        <taxon>Viridiplantae</taxon>
        <taxon>Streptophyta</taxon>
        <taxon>Embryophyta</taxon>
        <taxon>Tracheophyta</taxon>
        <taxon>Spermatophyta</taxon>
        <taxon>Magnoliopsida</taxon>
        <taxon>Liliopsida</taxon>
        <taxon>Poales</taxon>
        <taxon>Poaceae</taxon>
        <taxon>PACMAD clade</taxon>
        <taxon>Arundinoideae</taxon>
        <taxon>Arundineae</taxon>
        <taxon>Arundo</taxon>
    </lineage>
</organism>
<protein>
    <submittedName>
        <fullName evidence="1">Uncharacterized protein</fullName>
    </submittedName>
</protein>
<name>A0A0A9AKB1_ARUDO</name>
<reference evidence="1" key="2">
    <citation type="journal article" date="2015" name="Data Brief">
        <title>Shoot transcriptome of the giant reed, Arundo donax.</title>
        <authorList>
            <person name="Barrero R.A."/>
            <person name="Guerrero F.D."/>
            <person name="Moolhuijzen P."/>
            <person name="Goolsby J.A."/>
            <person name="Tidwell J."/>
            <person name="Bellgard S.E."/>
            <person name="Bellgard M.I."/>
        </authorList>
    </citation>
    <scope>NUCLEOTIDE SEQUENCE</scope>
    <source>
        <tissue evidence="1">Shoot tissue taken approximately 20 cm above the soil surface</tissue>
    </source>
</reference>
<accession>A0A0A9AKB1</accession>
<dbReference type="AlphaFoldDB" id="A0A0A9AKB1"/>
<proteinExistence type="predicted"/>
<sequence>MQATTVSQDRCHLLFATTHHHHLPCLTFVTMNSVAVFPRSSAIAPC</sequence>
<reference evidence="1" key="1">
    <citation type="submission" date="2014-09" db="EMBL/GenBank/DDBJ databases">
        <authorList>
            <person name="Magalhaes I.L.F."/>
            <person name="Oliveira U."/>
            <person name="Santos F.R."/>
            <person name="Vidigal T.H.D.A."/>
            <person name="Brescovit A.D."/>
            <person name="Santos A.J."/>
        </authorList>
    </citation>
    <scope>NUCLEOTIDE SEQUENCE</scope>
    <source>
        <tissue evidence="1">Shoot tissue taken approximately 20 cm above the soil surface</tissue>
    </source>
</reference>
<dbReference type="EMBL" id="GBRH01248500">
    <property type="protein sequence ID" value="JAD49395.1"/>
    <property type="molecule type" value="Transcribed_RNA"/>
</dbReference>
<evidence type="ECO:0000313" key="1">
    <source>
        <dbReference type="EMBL" id="JAD49395.1"/>
    </source>
</evidence>